<evidence type="ECO:0000256" key="1">
    <source>
        <dbReference type="ARBA" id="ARBA00009981"/>
    </source>
</evidence>
<comment type="similarity">
    <text evidence="1 2">Belongs to the phD/YefM antitoxin family.</text>
</comment>
<dbReference type="SUPFAM" id="SSF143120">
    <property type="entry name" value="YefM-like"/>
    <property type="match status" value="1"/>
</dbReference>
<dbReference type="Pfam" id="PF02604">
    <property type="entry name" value="PhdYeFM_antitox"/>
    <property type="match status" value="1"/>
</dbReference>
<accession>A0A8J7MH60</accession>
<evidence type="ECO:0000313" key="4">
    <source>
        <dbReference type="Proteomes" id="UP000624703"/>
    </source>
</evidence>
<dbReference type="EMBL" id="JAENIM010000047">
    <property type="protein sequence ID" value="MBK1792857.1"/>
    <property type="molecule type" value="Genomic_DNA"/>
</dbReference>
<dbReference type="AlphaFoldDB" id="A0A8J7MH60"/>
<proteinExistence type="inferred from homology"/>
<comment type="caution">
    <text evidence="3">The sequence shown here is derived from an EMBL/GenBank/DDBJ whole genome shotgun (WGS) entry which is preliminary data.</text>
</comment>
<protein>
    <recommendedName>
        <fullName evidence="2">Antitoxin</fullName>
    </recommendedName>
</protein>
<evidence type="ECO:0000313" key="3">
    <source>
        <dbReference type="EMBL" id="MBK1792857.1"/>
    </source>
</evidence>
<dbReference type="Proteomes" id="UP000624703">
    <property type="component" value="Unassembled WGS sequence"/>
</dbReference>
<organism evidence="3 4">
    <name type="scientific">Persicirhabdus sediminis</name>
    <dbReference type="NCBI Taxonomy" id="454144"/>
    <lineage>
        <taxon>Bacteria</taxon>
        <taxon>Pseudomonadati</taxon>
        <taxon>Verrucomicrobiota</taxon>
        <taxon>Verrucomicrobiia</taxon>
        <taxon>Verrucomicrobiales</taxon>
        <taxon>Verrucomicrobiaceae</taxon>
        <taxon>Persicirhabdus</taxon>
    </lineage>
</organism>
<dbReference type="InterPro" id="IPR006442">
    <property type="entry name" value="Antitoxin_Phd/YefM"/>
</dbReference>
<sequence>MIMKTMTVANLKAQFSEVLDAVRLGEEVVIEFGKMHEKVGVIVPYDKYYQAERQLGVLDKVASVEINDDFKMTDDELLGL</sequence>
<dbReference type="Gene3D" id="3.40.1620.10">
    <property type="entry name" value="YefM-like domain"/>
    <property type="match status" value="1"/>
</dbReference>
<dbReference type="InterPro" id="IPR036165">
    <property type="entry name" value="YefM-like_sf"/>
</dbReference>
<gene>
    <name evidence="3" type="ORF">JIN82_16955</name>
</gene>
<name>A0A8J7MH60_9BACT</name>
<comment type="function">
    <text evidence="2">Antitoxin component of a type II toxin-antitoxin (TA) system.</text>
</comment>
<reference evidence="3" key="1">
    <citation type="submission" date="2021-01" db="EMBL/GenBank/DDBJ databases">
        <title>Modified the classification status of verrucomicrobia.</title>
        <authorList>
            <person name="Feng X."/>
        </authorList>
    </citation>
    <scope>NUCLEOTIDE SEQUENCE</scope>
    <source>
        <strain evidence="3">_KCTC 22039</strain>
    </source>
</reference>
<evidence type="ECO:0000256" key="2">
    <source>
        <dbReference type="RuleBase" id="RU362080"/>
    </source>
</evidence>
<keyword evidence="4" id="KW-1185">Reference proteome</keyword>